<sequence>MLTTRRSGSTAGQGEWVRIGQNAAMRLWSLHPGYLDRQGLTAGWREALLAQAVLAGRTKGYRSHPQLARFRAATDPSASIGGFLVGIADEADRRGYRYGRSRILTPTDPPAVAIEVTDGQLGYEWEHLLAKLRQRSPQVAEEHAGVTVPRPHPCFRQVRGPVAEWERR</sequence>
<keyword evidence="2" id="KW-1185">Reference proteome</keyword>
<dbReference type="InterPro" id="IPR004260">
    <property type="entry name" value="Pyr-dimer_DNA_glycosylase"/>
</dbReference>
<evidence type="ECO:0000313" key="1">
    <source>
        <dbReference type="EMBL" id="TDT32493.1"/>
    </source>
</evidence>
<gene>
    <name evidence="1" type="ORF">CLV29_0071</name>
</gene>
<evidence type="ECO:0008006" key="3">
    <source>
        <dbReference type="Google" id="ProtNLM"/>
    </source>
</evidence>
<organism evidence="1 2">
    <name type="scientific">Naumannella halotolerans</name>
    <dbReference type="NCBI Taxonomy" id="993414"/>
    <lineage>
        <taxon>Bacteria</taxon>
        <taxon>Bacillati</taxon>
        <taxon>Actinomycetota</taxon>
        <taxon>Actinomycetes</taxon>
        <taxon>Propionibacteriales</taxon>
        <taxon>Propionibacteriaceae</taxon>
        <taxon>Naumannella</taxon>
    </lineage>
</organism>
<dbReference type="Pfam" id="PF03013">
    <property type="entry name" value="Pyr_excise"/>
    <property type="match status" value="1"/>
</dbReference>
<name>A0A4R7J7Q9_9ACTN</name>
<comment type="caution">
    <text evidence="1">The sequence shown here is derived from an EMBL/GenBank/DDBJ whole genome shotgun (WGS) entry which is preliminary data.</text>
</comment>
<reference evidence="1 2" key="1">
    <citation type="submission" date="2019-03" db="EMBL/GenBank/DDBJ databases">
        <title>Genomic Encyclopedia of Archaeal and Bacterial Type Strains, Phase II (KMG-II): from individual species to whole genera.</title>
        <authorList>
            <person name="Goeker M."/>
        </authorList>
    </citation>
    <scope>NUCLEOTIDE SEQUENCE [LARGE SCALE GENOMIC DNA]</scope>
    <source>
        <strain evidence="1 2">DSM 24323</strain>
    </source>
</reference>
<dbReference type="Proteomes" id="UP000295371">
    <property type="component" value="Unassembled WGS sequence"/>
</dbReference>
<dbReference type="AlphaFoldDB" id="A0A4R7J7Q9"/>
<dbReference type="EMBL" id="SOAW01000001">
    <property type="protein sequence ID" value="TDT32493.1"/>
    <property type="molecule type" value="Genomic_DNA"/>
</dbReference>
<evidence type="ECO:0000313" key="2">
    <source>
        <dbReference type="Proteomes" id="UP000295371"/>
    </source>
</evidence>
<proteinExistence type="predicted"/>
<protein>
    <recommendedName>
        <fullName evidence="3">Pyrimidine dimer DNA glycosylase /DNA-(Apurinic or apyrimidinic site) lyase</fullName>
    </recommendedName>
</protein>
<accession>A0A4R7J7Q9</accession>